<sequence length="456" mass="51879">MSQFVCKDEIRLKFSRAMSDMYQSEVPLFGDLLNLVNDVNNKVLESDAELKQKLQETGELERLEQTRHGAIRIGKKEELHTMRRIFAVMGMYPVGYYDLAPAGIPVHSTAFRPIDPDSLIKCPFRVFCSLLRLELIDDADLRKQAEEILAKRNIFSKRSIELVEKFEKDGGLGQADADEFVKEVLETFRWQSEAAVSKETYDTLHNQHRLIADIVAFKVPHINHLTPRALDIDAVQKGMFERGIPAKDIIEGPPRRKCLILLRQTSFKALNEDVMFVDGDQKVPGHHTARFGEIEKRGVALTPKGRKWYDELLAKVLEETSNIDINKNAEAYYEVLKKHFDQIPDCYKELQAQGLAYFKYKLANGATLDKEVTEDNVSELVASGVLELDPITYEDFLPVSAAGIFRSNLGGAEKREYDEASNRALFEQNLGESVLDQFEIYSKIQKDSIDALNKKA</sequence>
<dbReference type="Pfam" id="PF07063">
    <property type="entry name" value="HGLS"/>
    <property type="match status" value="1"/>
</dbReference>
<evidence type="ECO:0000256" key="6">
    <source>
        <dbReference type="ARBA" id="ARBA00035023"/>
    </source>
</evidence>
<comment type="similarity">
    <text evidence="5">Belongs to the 2-oxoadipate dioxygenase/decarboxylase family.</text>
</comment>
<evidence type="ECO:0000256" key="5">
    <source>
        <dbReference type="ARBA" id="ARBA00035013"/>
    </source>
</evidence>
<dbReference type="InterPro" id="IPR009770">
    <property type="entry name" value="HGLS"/>
</dbReference>
<comment type="cofactor">
    <cofactor evidence="1">
        <name>Fe(2+)</name>
        <dbReference type="ChEBI" id="CHEBI:29033"/>
    </cofactor>
</comment>
<gene>
    <name evidence="9" type="ordered locus">TEQUI_0022</name>
</gene>
<dbReference type="KEGG" id="teq:TEQUI_0022"/>
<keyword evidence="3" id="KW-0560">Oxidoreductase</keyword>
<dbReference type="Gene3D" id="3.10.180.80">
    <property type="entry name" value="Uncharacterised protein PF07063, DUF1338"/>
    <property type="match status" value="1"/>
</dbReference>
<evidence type="ECO:0000256" key="2">
    <source>
        <dbReference type="ARBA" id="ARBA00022964"/>
    </source>
</evidence>
<keyword evidence="2" id="KW-0223">Dioxygenase</keyword>
<dbReference type="PANTHER" id="PTHR39479">
    <property type="match status" value="1"/>
</dbReference>
<dbReference type="InterPro" id="IPR047869">
    <property type="entry name" value="YdcJ_bac-like"/>
</dbReference>
<evidence type="ECO:0000256" key="4">
    <source>
        <dbReference type="ARBA" id="ARBA00023004"/>
    </source>
</evidence>
<reference evidence="9 10" key="1">
    <citation type="journal article" date="2011" name="J. Bacteriol.">
        <title>Genome sequence of Taylorella equigenitalis MCE9, the causative agent of contagious equine metritis.</title>
        <authorList>
            <person name="Hebert L."/>
            <person name="Moumen B."/>
            <person name="Duquesne F."/>
            <person name="Breuil M.F."/>
            <person name="Laugier C."/>
            <person name="Batto J.M."/>
            <person name="Renault P."/>
            <person name="Petry S."/>
        </authorList>
    </citation>
    <scope>NUCLEOTIDE SEQUENCE [LARGE SCALE GENOMIC DNA]</scope>
    <source>
        <strain evidence="9 10">MCE9</strain>
    </source>
</reference>
<dbReference type="EMBL" id="CP002456">
    <property type="protein sequence ID" value="ADU90981.1"/>
    <property type="molecule type" value="Genomic_DNA"/>
</dbReference>
<organism evidence="9 10">
    <name type="scientific">Taylorella equigenitalis (strain MCE9)</name>
    <dbReference type="NCBI Taxonomy" id="937774"/>
    <lineage>
        <taxon>Bacteria</taxon>
        <taxon>Pseudomonadati</taxon>
        <taxon>Pseudomonadota</taxon>
        <taxon>Betaproteobacteria</taxon>
        <taxon>Burkholderiales</taxon>
        <taxon>Alcaligenaceae</taxon>
        <taxon>Taylorella</taxon>
    </lineage>
</organism>
<dbReference type="Proteomes" id="UP000007472">
    <property type="component" value="Chromosome"/>
</dbReference>
<evidence type="ECO:0000256" key="8">
    <source>
        <dbReference type="ARBA" id="ARBA00035045"/>
    </source>
</evidence>
<keyword evidence="4" id="KW-0408">Iron</keyword>
<proteinExistence type="inferred from homology"/>
<dbReference type="GO" id="GO:0051213">
    <property type="term" value="F:dioxygenase activity"/>
    <property type="evidence" value="ECO:0007669"/>
    <property type="project" value="UniProtKB-KW"/>
</dbReference>
<dbReference type="CDD" id="cd16348">
    <property type="entry name" value="VOC_YdcJ_like"/>
    <property type="match status" value="1"/>
</dbReference>
<evidence type="ECO:0000256" key="3">
    <source>
        <dbReference type="ARBA" id="ARBA00023002"/>
    </source>
</evidence>
<dbReference type="PANTHER" id="PTHR39479:SF2">
    <property type="entry name" value="2-OXOADIPATE DIOXYGENASE_DECARBOXYLASE"/>
    <property type="match status" value="1"/>
</dbReference>
<evidence type="ECO:0000313" key="10">
    <source>
        <dbReference type="Proteomes" id="UP000007472"/>
    </source>
</evidence>
<accession>A0A654KEY9</accession>
<dbReference type="EC" id="1.13.11.93" evidence="6"/>
<dbReference type="SMART" id="SM01150">
    <property type="entry name" value="DUF1338"/>
    <property type="match status" value="1"/>
</dbReference>
<protein>
    <recommendedName>
        <fullName evidence="7">2-oxoadipate dioxygenase/decarboxylase</fullName>
        <ecNumber evidence="6">1.13.11.93</ecNumber>
    </recommendedName>
    <alternativeName>
        <fullName evidence="8">2-hydroxyglutarate synthase</fullName>
    </alternativeName>
</protein>
<name>A0A654KEY9_TAYEM</name>
<dbReference type="AlphaFoldDB" id="A0A654KEY9"/>
<evidence type="ECO:0000256" key="7">
    <source>
        <dbReference type="ARBA" id="ARBA00035034"/>
    </source>
</evidence>
<evidence type="ECO:0000313" key="9">
    <source>
        <dbReference type="EMBL" id="ADU90981.1"/>
    </source>
</evidence>
<evidence type="ECO:0000256" key="1">
    <source>
        <dbReference type="ARBA" id="ARBA00001954"/>
    </source>
</evidence>